<name>A0A7W6Q6L7_9RHOB</name>
<dbReference type="Pfam" id="PF12697">
    <property type="entry name" value="Abhydrolase_6"/>
    <property type="match status" value="1"/>
</dbReference>
<feature type="domain" description="HTH luxR-type" evidence="2">
    <location>
        <begin position="220"/>
        <end position="277"/>
    </location>
</feature>
<dbReference type="InterPro" id="IPR016032">
    <property type="entry name" value="Sig_transdc_resp-reg_C-effctor"/>
</dbReference>
<dbReference type="InterPro" id="IPR000073">
    <property type="entry name" value="AB_hydrolase_1"/>
</dbReference>
<dbReference type="SUPFAM" id="SSF53474">
    <property type="entry name" value="alpha/beta-Hydrolases"/>
    <property type="match status" value="1"/>
</dbReference>
<keyword evidence="4" id="KW-1185">Reference proteome</keyword>
<evidence type="ECO:0000313" key="4">
    <source>
        <dbReference type="Proteomes" id="UP000565745"/>
    </source>
</evidence>
<dbReference type="OrthoDB" id="8107794at2"/>
<organism evidence="3 4">
    <name type="scientific">Sulfitobacter noctilucicola</name>
    <dbReference type="NCBI Taxonomy" id="1342301"/>
    <lineage>
        <taxon>Bacteria</taxon>
        <taxon>Pseudomonadati</taxon>
        <taxon>Pseudomonadota</taxon>
        <taxon>Alphaproteobacteria</taxon>
        <taxon>Rhodobacterales</taxon>
        <taxon>Roseobacteraceae</taxon>
        <taxon>Sulfitobacter</taxon>
    </lineage>
</organism>
<dbReference type="Gene3D" id="1.10.10.10">
    <property type="entry name" value="Winged helix-like DNA-binding domain superfamily/Winged helix DNA-binding domain"/>
    <property type="match status" value="1"/>
</dbReference>
<dbReference type="InterPro" id="IPR000792">
    <property type="entry name" value="Tscrpt_reg_LuxR_C"/>
</dbReference>
<proteinExistence type="predicted"/>
<dbReference type="InterPro" id="IPR036388">
    <property type="entry name" value="WH-like_DNA-bd_sf"/>
</dbReference>
<accession>A0A7W6Q6L7</accession>
<dbReference type="GO" id="GO:0006355">
    <property type="term" value="P:regulation of DNA-templated transcription"/>
    <property type="evidence" value="ECO:0007669"/>
    <property type="project" value="InterPro"/>
</dbReference>
<comment type="caution">
    <text evidence="3">The sequence shown here is derived from an EMBL/GenBank/DDBJ whole genome shotgun (WGS) entry which is preliminary data.</text>
</comment>
<protein>
    <submittedName>
        <fullName evidence="3">Pimeloyl-ACP methyl ester carboxylesterase/DNA-binding CsgD family transcriptional regulator/PAS domain-containing protein</fullName>
    </submittedName>
</protein>
<dbReference type="Proteomes" id="UP000565745">
    <property type="component" value="Unassembled WGS sequence"/>
</dbReference>
<dbReference type="InterPro" id="IPR050471">
    <property type="entry name" value="AB_hydrolase"/>
</dbReference>
<keyword evidence="3" id="KW-0238">DNA-binding</keyword>
<reference evidence="3 4" key="1">
    <citation type="submission" date="2020-08" db="EMBL/GenBank/DDBJ databases">
        <title>Genomic Encyclopedia of Type Strains, Phase IV (KMG-IV): sequencing the most valuable type-strain genomes for metagenomic binning, comparative biology and taxonomic classification.</title>
        <authorList>
            <person name="Goeker M."/>
        </authorList>
    </citation>
    <scope>NUCLEOTIDE SEQUENCE [LARGE SCALE GENOMIC DNA]</scope>
    <source>
        <strain evidence="3 4">DSM 101015</strain>
    </source>
</reference>
<feature type="region of interest" description="Disordered" evidence="1">
    <location>
        <begin position="1"/>
        <end position="20"/>
    </location>
</feature>
<dbReference type="SMART" id="SM00421">
    <property type="entry name" value="HTH_LUXR"/>
    <property type="match status" value="1"/>
</dbReference>
<evidence type="ECO:0000313" key="3">
    <source>
        <dbReference type="EMBL" id="MBB4174925.1"/>
    </source>
</evidence>
<dbReference type="InterPro" id="IPR029058">
    <property type="entry name" value="AB_hydrolase_fold"/>
</dbReference>
<dbReference type="PANTHER" id="PTHR43433">
    <property type="entry name" value="HYDROLASE, ALPHA/BETA FOLD FAMILY PROTEIN"/>
    <property type="match status" value="1"/>
</dbReference>
<dbReference type="EMBL" id="JACIFU010000003">
    <property type="protein sequence ID" value="MBB4174925.1"/>
    <property type="molecule type" value="Genomic_DNA"/>
</dbReference>
<evidence type="ECO:0000256" key="1">
    <source>
        <dbReference type="SAM" id="MobiDB-lite"/>
    </source>
</evidence>
<dbReference type="GO" id="GO:0003677">
    <property type="term" value="F:DNA binding"/>
    <property type="evidence" value="ECO:0007669"/>
    <property type="project" value="UniProtKB-KW"/>
</dbReference>
<feature type="compositionally biased region" description="Basic and acidic residues" evidence="1">
    <location>
        <begin position="1"/>
        <end position="18"/>
    </location>
</feature>
<sequence length="594" mass="65088">MSDRKTETHTQDGAEASERQSQLVESIYRIALEPQTYDAFMGRWDAFIQDRLSALDTLRSETGTLETPEVATHFEIAERLLEQTRSVVEAQSATPENGAGLAPDPQFLIDRSGTIVWSNAAATRAFRLKRTTRFDDLGLPDRYRTALAERIETLNTASEHGAPPLIFQMPVLDASDGLAEGDVVHLQAQRLHEKLDSDLLLIGPLAAHWPPSMPNLLATTYGLSQSECEICELLSRAHRPKDVADYRNSSIATVRTQIKSLLVKTGCGSQTELVRLLHLLMRVAESHGPARPAAPISQGKMTTVLLESGILMPVEVHGPASGKPVIFLHGMLDGASLTSQLREALSARGFRFICPTRPWFGDAEPDYGPMETAPARVGGYVREMCEQMGIKDAVVLGHMAGAVYAFASAAQASDHIRAIVNVSGGVPIISRSQFADMSHRQRVVAYTARYTPSLLPFVVRAGISQINSGGTERFMQSLYANASIDMKTLADPEICRVVLEGYKFATRQGHSAFEIDSYQVVRDWSHLVAGSDVPVSLIHGAHDPVVSPKSVRDFAERLGNRASLEIHEDAGQLLLHQFPDRVLRTLAEMSAEPR</sequence>
<gene>
    <name evidence="3" type="ORF">GGR93_002713</name>
</gene>
<dbReference type="Gene3D" id="3.40.50.1820">
    <property type="entry name" value="alpha/beta hydrolase"/>
    <property type="match status" value="1"/>
</dbReference>
<dbReference type="AlphaFoldDB" id="A0A7W6Q6L7"/>
<dbReference type="PANTHER" id="PTHR43433:SF10">
    <property type="entry name" value="AB HYDROLASE-1 DOMAIN-CONTAINING PROTEIN"/>
    <property type="match status" value="1"/>
</dbReference>
<dbReference type="RefSeq" id="WP_160170279.1">
    <property type="nucleotide sequence ID" value="NZ_JACIFU010000003.1"/>
</dbReference>
<dbReference type="SUPFAM" id="SSF46894">
    <property type="entry name" value="C-terminal effector domain of the bipartite response regulators"/>
    <property type="match status" value="1"/>
</dbReference>
<evidence type="ECO:0000259" key="2">
    <source>
        <dbReference type="SMART" id="SM00421"/>
    </source>
</evidence>